<keyword evidence="4" id="KW-1185">Reference proteome</keyword>
<keyword evidence="2" id="KW-0732">Signal</keyword>
<evidence type="ECO:0000256" key="1">
    <source>
        <dbReference type="SAM" id="MobiDB-lite"/>
    </source>
</evidence>
<feature type="signal peptide" evidence="2">
    <location>
        <begin position="1"/>
        <end position="24"/>
    </location>
</feature>
<dbReference type="EMBL" id="JAQQWM010000009">
    <property type="protein sequence ID" value="KAK8047886.1"/>
    <property type="molecule type" value="Genomic_DNA"/>
</dbReference>
<evidence type="ECO:0000313" key="3">
    <source>
        <dbReference type="EMBL" id="KAK8047886.1"/>
    </source>
</evidence>
<gene>
    <name evidence="3" type="ORF">PG996_015950</name>
</gene>
<organism evidence="3 4">
    <name type="scientific">Apiospora saccharicola</name>
    <dbReference type="NCBI Taxonomy" id="335842"/>
    <lineage>
        <taxon>Eukaryota</taxon>
        <taxon>Fungi</taxon>
        <taxon>Dikarya</taxon>
        <taxon>Ascomycota</taxon>
        <taxon>Pezizomycotina</taxon>
        <taxon>Sordariomycetes</taxon>
        <taxon>Xylariomycetidae</taxon>
        <taxon>Amphisphaeriales</taxon>
        <taxon>Apiosporaceae</taxon>
        <taxon>Apiospora</taxon>
    </lineage>
</organism>
<protein>
    <recommendedName>
        <fullName evidence="5">Secreted protein</fullName>
    </recommendedName>
</protein>
<reference evidence="3 4" key="1">
    <citation type="submission" date="2023-01" db="EMBL/GenBank/DDBJ databases">
        <title>Analysis of 21 Apiospora genomes using comparative genomics revels a genus with tremendous synthesis potential of carbohydrate active enzymes and secondary metabolites.</title>
        <authorList>
            <person name="Sorensen T."/>
        </authorList>
    </citation>
    <scope>NUCLEOTIDE SEQUENCE [LARGE SCALE GENOMIC DNA]</scope>
    <source>
        <strain evidence="3 4">CBS 83171</strain>
    </source>
</reference>
<feature type="region of interest" description="Disordered" evidence="1">
    <location>
        <begin position="51"/>
        <end position="74"/>
    </location>
</feature>
<feature type="compositionally biased region" description="Polar residues" evidence="1">
    <location>
        <begin position="63"/>
        <end position="74"/>
    </location>
</feature>
<evidence type="ECO:0000313" key="4">
    <source>
        <dbReference type="Proteomes" id="UP001446871"/>
    </source>
</evidence>
<comment type="caution">
    <text evidence="3">The sequence shown here is derived from an EMBL/GenBank/DDBJ whole genome shotgun (WGS) entry which is preliminary data.</text>
</comment>
<proteinExistence type="predicted"/>
<sequence length="74" mass="8121">MISQLEFFSLLAFTIAAPAKDAQSRENVRLPSCSDRPATAPDLLVRDIAYRATQSPPPFQGPWGTTSRPRSTSE</sequence>
<dbReference type="Proteomes" id="UP001446871">
    <property type="component" value="Unassembled WGS sequence"/>
</dbReference>
<accession>A0ABR1TPV3</accession>
<evidence type="ECO:0000256" key="2">
    <source>
        <dbReference type="SAM" id="SignalP"/>
    </source>
</evidence>
<evidence type="ECO:0008006" key="5">
    <source>
        <dbReference type="Google" id="ProtNLM"/>
    </source>
</evidence>
<feature type="chain" id="PRO_5045438203" description="Secreted protein" evidence="2">
    <location>
        <begin position="25"/>
        <end position="74"/>
    </location>
</feature>
<name>A0ABR1TPV3_9PEZI</name>